<dbReference type="InterPro" id="IPR011011">
    <property type="entry name" value="Znf_FYVE_PHD"/>
</dbReference>
<feature type="region of interest" description="Disordered" evidence="6">
    <location>
        <begin position="911"/>
        <end position="939"/>
    </location>
</feature>
<feature type="region of interest" description="Disordered" evidence="6">
    <location>
        <begin position="661"/>
        <end position="694"/>
    </location>
</feature>
<keyword evidence="9" id="KW-1185">Reference proteome</keyword>
<evidence type="ECO:0000256" key="3">
    <source>
        <dbReference type="ARBA" id="ARBA00022833"/>
    </source>
</evidence>
<dbReference type="Proteomes" id="UP000593562">
    <property type="component" value="Unassembled WGS sequence"/>
</dbReference>
<dbReference type="EMBL" id="JAAARO010000009">
    <property type="protein sequence ID" value="KAF5742988.1"/>
    <property type="molecule type" value="Genomic_DNA"/>
</dbReference>
<evidence type="ECO:0000256" key="4">
    <source>
        <dbReference type="PROSITE-ProRule" id="PRU00091"/>
    </source>
</evidence>
<name>A0A7J7D9N8_TRIWF</name>
<feature type="compositionally biased region" description="Basic and acidic residues" evidence="6">
    <location>
        <begin position="154"/>
        <end position="166"/>
    </location>
</feature>
<feature type="compositionally biased region" description="Polar residues" evidence="6">
    <location>
        <begin position="924"/>
        <end position="938"/>
    </location>
</feature>
<dbReference type="PANTHER" id="PTHR47553:SF1">
    <property type="entry name" value="RING_FYVE_PHD ZINC FINGER SUPERFAMILY PROTEIN"/>
    <property type="match status" value="1"/>
</dbReference>
<evidence type="ECO:0000313" key="8">
    <source>
        <dbReference type="EMBL" id="KAF5742988.1"/>
    </source>
</evidence>
<dbReference type="FunFam" id="3.30.40.10:FF:000925">
    <property type="entry name" value="Zinc finger protein, putative"/>
    <property type="match status" value="1"/>
</dbReference>
<feature type="region of interest" description="Disordered" evidence="6">
    <location>
        <begin position="231"/>
        <end position="272"/>
    </location>
</feature>
<feature type="region of interest" description="Disordered" evidence="6">
    <location>
        <begin position="507"/>
        <end position="536"/>
    </location>
</feature>
<keyword evidence="3" id="KW-0862">Zinc</keyword>
<reference evidence="8 9" key="1">
    <citation type="journal article" date="2020" name="Nat. Commun.">
        <title>Genome of Tripterygium wilfordii and identification of cytochrome P450 involved in triptolide biosynthesis.</title>
        <authorList>
            <person name="Tu L."/>
            <person name="Su P."/>
            <person name="Zhang Z."/>
            <person name="Gao L."/>
            <person name="Wang J."/>
            <person name="Hu T."/>
            <person name="Zhou J."/>
            <person name="Zhang Y."/>
            <person name="Zhao Y."/>
            <person name="Liu Y."/>
            <person name="Song Y."/>
            <person name="Tong Y."/>
            <person name="Lu Y."/>
            <person name="Yang J."/>
            <person name="Xu C."/>
            <person name="Jia M."/>
            <person name="Peters R.J."/>
            <person name="Huang L."/>
            <person name="Gao W."/>
        </authorList>
    </citation>
    <scope>NUCLEOTIDE SEQUENCE [LARGE SCALE GENOMIC DNA]</scope>
    <source>
        <strain evidence="9">cv. XIE 37</strain>
        <tissue evidence="8">Leaf</tissue>
    </source>
</reference>
<dbReference type="SMART" id="SM00064">
    <property type="entry name" value="FYVE"/>
    <property type="match status" value="1"/>
</dbReference>
<feature type="coiled-coil region" evidence="5">
    <location>
        <begin position="344"/>
        <end position="374"/>
    </location>
</feature>
<gene>
    <name evidence="8" type="ORF">HS088_TW09G01050</name>
</gene>
<dbReference type="FunCoup" id="A0A7J7D9N8">
    <property type="interactions" value="2691"/>
</dbReference>
<feature type="region of interest" description="Disordered" evidence="6">
    <location>
        <begin position="1130"/>
        <end position="1171"/>
    </location>
</feature>
<protein>
    <recommendedName>
        <fullName evidence="7">FYVE-type domain-containing protein</fullName>
    </recommendedName>
</protein>
<dbReference type="InParanoid" id="A0A7J7D9N8"/>
<proteinExistence type="predicted"/>
<organism evidence="8 9">
    <name type="scientific">Tripterygium wilfordii</name>
    <name type="common">Thunder God vine</name>
    <dbReference type="NCBI Taxonomy" id="458696"/>
    <lineage>
        <taxon>Eukaryota</taxon>
        <taxon>Viridiplantae</taxon>
        <taxon>Streptophyta</taxon>
        <taxon>Embryophyta</taxon>
        <taxon>Tracheophyta</taxon>
        <taxon>Spermatophyta</taxon>
        <taxon>Magnoliopsida</taxon>
        <taxon>eudicotyledons</taxon>
        <taxon>Gunneridae</taxon>
        <taxon>Pentapetalae</taxon>
        <taxon>rosids</taxon>
        <taxon>fabids</taxon>
        <taxon>Celastrales</taxon>
        <taxon>Celastraceae</taxon>
        <taxon>Tripterygium</taxon>
    </lineage>
</organism>
<dbReference type="PANTHER" id="PTHR47553">
    <property type="entry name" value="MYOSIN-11"/>
    <property type="match status" value="1"/>
</dbReference>
<evidence type="ECO:0000259" key="7">
    <source>
        <dbReference type="PROSITE" id="PS50178"/>
    </source>
</evidence>
<dbReference type="InterPro" id="IPR011990">
    <property type="entry name" value="TPR-like_helical_dom_sf"/>
</dbReference>
<feature type="compositionally biased region" description="Basic and acidic residues" evidence="6">
    <location>
        <begin position="1130"/>
        <end position="1146"/>
    </location>
</feature>
<keyword evidence="1" id="KW-0479">Metal-binding</keyword>
<keyword evidence="2 4" id="KW-0863">Zinc-finger</keyword>
<dbReference type="OrthoDB" id="660555at2759"/>
<dbReference type="InterPro" id="IPR013083">
    <property type="entry name" value="Znf_RING/FYVE/PHD"/>
</dbReference>
<dbReference type="PROSITE" id="PS50178">
    <property type="entry name" value="ZF_FYVE"/>
    <property type="match status" value="1"/>
</dbReference>
<dbReference type="GO" id="GO:0008270">
    <property type="term" value="F:zinc ion binding"/>
    <property type="evidence" value="ECO:0007669"/>
    <property type="project" value="UniProtKB-KW"/>
</dbReference>
<feature type="region of interest" description="Disordered" evidence="6">
    <location>
        <begin position="799"/>
        <end position="821"/>
    </location>
</feature>
<dbReference type="SUPFAM" id="SSF57903">
    <property type="entry name" value="FYVE/PHD zinc finger"/>
    <property type="match status" value="1"/>
</dbReference>
<evidence type="ECO:0000313" key="9">
    <source>
        <dbReference type="Proteomes" id="UP000593562"/>
    </source>
</evidence>
<evidence type="ECO:0000256" key="6">
    <source>
        <dbReference type="SAM" id="MobiDB-lite"/>
    </source>
</evidence>
<keyword evidence="5" id="KW-0175">Coiled coil</keyword>
<dbReference type="Gene3D" id="3.30.40.10">
    <property type="entry name" value="Zinc/RING finger domain, C3HC4 (zinc finger)"/>
    <property type="match status" value="1"/>
</dbReference>
<feature type="region of interest" description="Disordered" evidence="6">
    <location>
        <begin position="1261"/>
        <end position="1295"/>
    </location>
</feature>
<feature type="compositionally biased region" description="Low complexity" evidence="6">
    <location>
        <begin position="515"/>
        <end position="526"/>
    </location>
</feature>
<dbReference type="SUPFAM" id="SSF48452">
    <property type="entry name" value="TPR-like"/>
    <property type="match status" value="1"/>
</dbReference>
<dbReference type="InterPro" id="IPR000306">
    <property type="entry name" value="Znf_FYVE"/>
</dbReference>
<dbReference type="InterPro" id="IPR019734">
    <property type="entry name" value="TPR_rpt"/>
</dbReference>
<feature type="domain" description="FYVE-type" evidence="7">
    <location>
        <begin position="19"/>
        <end position="78"/>
    </location>
</feature>
<feature type="region of interest" description="Disordered" evidence="6">
    <location>
        <begin position="118"/>
        <end position="166"/>
    </location>
</feature>
<feature type="compositionally biased region" description="Polar residues" evidence="6">
    <location>
        <begin position="123"/>
        <end position="133"/>
    </location>
</feature>
<feature type="compositionally biased region" description="Basic and acidic residues" evidence="6">
    <location>
        <begin position="911"/>
        <end position="922"/>
    </location>
</feature>
<feature type="compositionally biased region" description="Polar residues" evidence="6">
    <location>
        <begin position="811"/>
        <end position="821"/>
    </location>
</feature>
<feature type="compositionally biased region" description="Basic and acidic residues" evidence="6">
    <location>
        <begin position="285"/>
        <end position="304"/>
    </location>
</feature>
<evidence type="ECO:0000256" key="1">
    <source>
        <dbReference type="ARBA" id="ARBA00022723"/>
    </source>
</evidence>
<accession>A0A7J7D9N8</accession>
<evidence type="ECO:0000256" key="2">
    <source>
        <dbReference type="ARBA" id="ARBA00022771"/>
    </source>
</evidence>
<dbReference type="SMART" id="SM00028">
    <property type="entry name" value="TPR"/>
    <property type="match status" value="7"/>
</dbReference>
<feature type="compositionally biased region" description="Low complexity" evidence="6">
    <location>
        <begin position="134"/>
        <end position="153"/>
    </location>
</feature>
<comment type="caution">
    <text evidence="8">The sequence shown here is derived from an EMBL/GenBank/DDBJ whole genome shotgun (WGS) entry which is preliminary data.</text>
</comment>
<sequence>MLEKIGLPAKPSMRGSNWVVDASHCQGCSSQFTFINRKHHCRRCGGLFCNSCTQQRMVLRGQGDSPVRICEPCKNLEEAARFELRHGNKSRAGKAFSAVGSKISKKSEDEILSQILHDDGKDSSASGHQSHNGSFSSTHGASSWASSSNIQEASTHDGGREISRSHSADEPNFLQNEMGSASPEELRQQALDEKKKYKILKGEGKPEDALKAFKRGKELERQAEAMEILIRKRRRKVTPSDNMTEIQDKEGSIKGSGRNRKPLPQLSNKKDDFTAELRELGWSDMDIRDQDKKPGSTSLEDEKYSLAGDISQSNNKKRGPPGIDKTQVIEHKKKALALKREGKLVEAKEELKKAKVLEKQLEEQELLAEAEDSDDEISALIRSMDDDEKSELSNPLIQEQHFDIDHFMGATDDIGLESNFEVTDEDTEDPEIAADLKSLGWTDDSDNLENVAIQSVAVNRETLLSEILSLKREALSKKRAGNVAEAMLHLKKAKLLERDLENLEPQTDNVMAGNSSTIQKSSSTQTADKMSMPPLLDDGNIRGVDFKSAAKSRVTIQKELLNLKKKALTLRREGRFDEAEEELNKGKVLEHQLEEMDTASKMKVVQMTVDHKGRGSAYEHSVISQDLPVSEDGEDITDQDMHDPTYLSLLKSLGWNDGPNEPIGSTLEASMQNDRLSRKTSKTSSSIASGASKRTKAEIQRELLGLRRKALALRREGKADEAEEMLIMSKALEEEMAEMNEQKEVESYRPGSKIEEPPFGTAIEEIEEEDVTETDFKDPAMLTMLKNLGWKDEEFEPLTRKGKPSEEVAGGSSSNFTDSFINQSYSSNSMVKRRSKGEIQRELLALKRKALAHRRKGEIEEAEECLKMGKVLEAQMNELVAPKGELQLDSSEENKSLSFKSLTILESRDNMKDDEEVHKESAKGSINLNDRGTQSSTELGIADSDAVDPLLRNSNDLIPLVSSGGEDIYPLTGELGHFGEMGHPRNVVAAEGSGLIHPPVQSANLMDLLTGDDWKNSQIPATKLESRGNIVSNISSVPTEPTVEVGSMRSINADTGSKGDVTTGKREVMVYEEDKPLVNEAKSVQGHTSQNHQNALRQTILSHKKAAVALKREGKLTEALEELKQAKLLEKSSELDNPEKKTDLHDMPASTSNAPLAGRTGDGTLNLAPKPAAGRDRFKLQQESLSHKRQALKLRREGRIQEAEAEFELAKALEAQLEESAAHEPSKPSASGAGLVDDVVIEDFLDPQLLSALKGLGLEDPNTVPQAPARLQRVKDRPEPVKPSVGKNENHSQERIQLEEQIKAEKLKALNLKRSGKQSEALDAFRRAKLLERKLNLLASN</sequence>
<feature type="compositionally biased region" description="Low complexity" evidence="6">
    <location>
        <begin position="682"/>
        <end position="692"/>
    </location>
</feature>
<dbReference type="Pfam" id="PF01363">
    <property type="entry name" value="FYVE"/>
    <property type="match status" value="1"/>
</dbReference>
<feature type="coiled-coil region" evidence="5">
    <location>
        <begin position="696"/>
        <end position="749"/>
    </location>
</feature>
<evidence type="ECO:0000256" key="5">
    <source>
        <dbReference type="SAM" id="Coils"/>
    </source>
</evidence>
<feature type="region of interest" description="Disordered" evidence="6">
    <location>
        <begin position="285"/>
        <end position="325"/>
    </location>
</feature>
<dbReference type="InterPro" id="IPR017455">
    <property type="entry name" value="Znf_FYVE-rel"/>
</dbReference>